<evidence type="ECO:0000313" key="2">
    <source>
        <dbReference type="EMBL" id="KAK3782684.1"/>
    </source>
</evidence>
<organism evidence="2 3">
    <name type="scientific">Elysia crispata</name>
    <name type="common">lettuce slug</name>
    <dbReference type="NCBI Taxonomy" id="231223"/>
    <lineage>
        <taxon>Eukaryota</taxon>
        <taxon>Metazoa</taxon>
        <taxon>Spiralia</taxon>
        <taxon>Lophotrochozoa</taxon>
        <taxon>Mollusca</taxon>
        <taxon>Gastropoda</taxon>
        <taxon>Heterobranchia</taxon>
        <taxon>Euthyneura</taxon>
        <taxon>Panpulmonata</taxon>
        <taxon>Sacoglossa</taxon>
        <taxon>Placobranchoidea</taxon>
        <taxon>Plakobranchidae</taxon>
        <taxon>Elysia</taxon>
    </lineage>
</organism>
<comment type="caution">
    <text evidence="2">The sequence shown here is derived from an EMBL/GenBank/DDBJ whole genome shotgun (WGS) entry which is preliminary data.</text>
</comment>
<sequence length="168" mass="19032">MCHLYSLTEAATKVPQRGFHLLPTSLKEPMNTAVNNNTSHSQPQDHNVRPTPQLNKAKKQTYLFYILRKIHKEENPERPIIGGNGCPTEITSQFVDYHIKDLISQLPYYVQDDIDFLRKIHDINKTGPLLQDILLCTIPVSALYTDIPHEDGADACRVALEKGRDLGT</sequence>
<keyword evidence="3" id="KW-1185">Reference proteome</keyword>
<reference evidence="2" key="1">
    <citation type="journal article" date="2023" name="G3 (Bethesda)">
        <title>A reference genome for the long-term kleptoplast-retaining sea slug Elysia crispata morphotype clarki.</title>
        <authorList>
            <person name="Eastman K.E."/>
            <person name="Pendleton A.L."/>
            <person name="Shaikh M.A."/>
            <person name="Suttiyut T."/>
            <person name="Ogas R."/>
            <person name="Tomko P."/>
            <person name="Gavelis G."/>
            <person name="Widhalm J.R."/>
            <person name="Wisecaver J.H."/>
        </authorList>
    </citation>
    <scope>NUCLEOTIDE SEQUENCE</scope>
    <source>
        <strain evidence="2">ECLA1</strain>
    </source>
</reference>
<dbReference type="Proteomes" id="UP001283361">
    <property type="component" value="Unassembled WGS sequence"/>
</dbReference>
<gene>
    <name evidence="2" type="ORF">RRG08_037687</name>
</gene>
<feature type="region of interest" description="Disordered" evidence="1">
    <location>
        <begin position="29"/>
        <end position="53"/>
    </location>
</feature>
<dbReference type="EMBL" id="JAWDGP010002489">
    <property type="protein sequence ID" value="KAK3782684.1"/>
    <property type="molecule type" value="Genomic_DNA"/>
</dbReference>
<protein>
    <submittedName>
        <fullName evidence="2">Uncharacterized protein</fullName>
    </submittedName>
</protein>
<feature type="compositionally biased region" description="Polar residues" evidence="1">
    <location>
        <begin position="32"/>
        <end position="53"/>
    </location>
</feature>
<dbReference type="AlphaFoldDB" id="A0AAE1DTT4"/>
<name>A0AAE1DTT4_9GAST</name>
<dbReference type="PANTHER" id="PTHR21301">
    <property type="entry name" value="REVERSE TRANSCRIPTASE"/>
    <property type="match status" value="1"/>
</dbReference>
<evidence type="ECO:0000256" key="1">
    <source>
        <dbReference type="SAM" id="MobiDB-lite"/>
    </source>
</evidence>
<proteinExistence type="predicted"/>
<evidence type="ECO:0000313" key="3">
    <source>
        <dbReference type="Proteomes" id="UP001283361"/>
    </source>
</evidence>
<dbReference type="PANTHER" id="PTHR21301:SF10">
    <property type="entry name" value="REVERSE TRANSCRIPTASE DOMAIN-CONTAINING PROTEIN"/>
    <property type="match status" value="1"/>
</dbReference>
<accession>A0AAE1DTT4</accession>